<dbReference type="Proteomes" id="UP000027466">
    <property type="component" value="Unassembled WGS sequence"/>
</dbReference>
<accession>A0A069PN54</accession>
<dbReference type="Gene3D" id="2.20.28.160">
    <property type="match status" value="1"/>
</dbReference>
<protein>
    <submittedName>
        <fullName evidence="2">Uncharacterized protein</fullName>
    </submittedName>
</protein>
<evidence type="ECO:0000313" key="3">
    <source>
        <dbReference type="Proteomes" id="UP000027466"/>
    </source>
</evidence>
<proteinExistence type="predicted"/>
<comment type="caution">
    <text evidence="2">The sequence shown here is derived from an EMBL/GenBank/DDBJ whole genome shotgun (WGS) entry which is preliminary data.</text>
</comment>
<feature type="region of interest" description="Disordered" evidence="1">
    <location>
        <begin position="94"/>
        <end position="115"/>
    </location>
</feature>
<dbReference type="AlphaFoldDB" id="A0A069PN54"/>
<keyword evidence="3" id="KW-1185">Reference proteome</keyword>
<evidence type="ECO:0000256" key="1">
    <source>
        <dbReference type="SAM" id="MobiDB-lite"/>
    </source>
</evidence>
<organism evidence="2 3">
    <name type="scientific">Caballeronia glathei</name>
    <dbReference type="NCBI Taxonomy" id="60547"/>
    <lineage>
        <taxon>Bacteria</taxon>
        <taxon>Pseudomonadati</taxon>
        <taxon>Pseudomonadota</taxon>
        <taxon>Betaproteobacteria</taxon>
        <taxon>Burkholderiales</taxon>
        <taxon>Burkholderiaceae</taxon>
        <taxon>Caballeronia</taxon>
    </lineage>
</organism>
<evidence type="ECO:0000313" key="2">
    <source>
        <dbReference type="EMBL" id="KDR38706.1"/>
    </source>
</evidence>
<gene>
    <name evidence="2" type="ORF">BG61_37860</name>
</gene>
<name>A0A069PN54_9BURK</name>
<sequence length="115" mass="12848">MSMNDEPVLYSYRCVACGRRGSMHLVGDDHEGETVPCQSCGAPVTLEWDGGVTLDGLPKSWSSGFGAYSQSILREEIGADYAYESIRRIQRMGDRSLSDNHRSAETFPRWRSDQP</sequence>
<reference evidence="2 3" key="1">
    <citation type="submission" date="2014-03" db="EMBL/GenBank/DDBJ databases">
        <title>Draft Genome Sequences of Four Burkholderia Strains.</title>
        <authorList>
            <person name="Liu X.Y."/>
            <person name="Li C.X."/>
            <person name="Xu J.H."/>
        </authorList>
    </citation>
    <scope>NUCLEOTIDE SEQUENCE [LARGE SCALE GENOMIC DNA]</scope>
    <source>
        <strain evidence="2 3">DSM 50014</strain>
    </source>
</reference>
<dbReference type="EMBL" id="JFHC01000079">
    <property type="protein sequence ID" value="KDR38706.1"/>
    <property type="molecule type" value="Genomic_DNA"/>
</dbReference>